<evidence type="ECO:0000313" key="2">
    <source>
        <dbReference type="EMBL" id="MEL4454815.1"/>
    </source>
</evidence>
<accession>A0ABU9KZ20</accession>
<dbReference type="RefSeq" id="WP_342158454.1">
    <property type="nucleotide sequence ID" value="NZ_JBCDNA010000001.1"/>
</dbReference>
<keyword evidence="1" id="KW-0812">Transmembrane</keyword>
<dbReference type="EMBL" id="JBCDNA010000001">
    <property type="protein sequence ID" value="MEL4454815.1"/>
    <property type="molecule type" value="Genomic_DNA"/>
</dbReference>
<keyword evidence="1" id="KW-1133">Transmembrane helix</keyword>
<gene>
    <name evidence="2" type="ORF">AABB81_02835</name>
</gene>
<organism evidence="2 3">
    <name type="scientific">Lutimonas vermicola</name>
    <dbReference type="NCBI Taxonomy" id="414288"/>
    <lineage>
        <taxon>Bacteria</taxon>
        <taxon>Pseudomonadati</taxon>
        <taxon>Bacteroidota</taxon>
        <taxon>Flavobacteriia</taxon>
        <taxon>Flavobacteriales</taxon>
        <taxon>Flavobacteriaceae</taxon>
        <taxon>Lutimonas</taxon>
    </lineage>
</organism>
<feature type="transmembrane region" description="Helical" evidence="1">
    <location>
        <begin position="7"/>
        <end position="26"/>
    </location>
</feature>
<evidence type="ECO:0000256" key="1">
    <source>
        <dbReference type="SAM" id="Phobius"/>
    </source>
</evidence>
<feature type="transmembrane region" description="Helical" evidence="1">
    <location>
        <begin position="32"/>
        <end position="53"/>
    </location>
</feature>
<sequence length="69" mass="7885">MSKNSHFRILAGIILITSILSVMGYIQGFEIVTFSLLGIAGVYFSFFFIKYVYAQKDYPVIPNKDQQEL</sequence>
<keyword evidence="1" id="KW-0472">Membrane</keyword>
<evidence type="ECO:0000313" key="3">
    <source>
        <dbReference type="Proteomes" id="UP001474120"/>
    </source>
</evidence>
<comment type="caution">
    <text evidence="2">The sequence shown here is derived from an EMBL/GenBank/DDBJ whole genome shotgun (WGS) entry which is preliminary data.</text>
</comment>
<name>A0ABU9KZ20_9FLAO</name>
<keyword evidence="3" id="KW-1185">Reference proteome</keyword>
<proteinExistence type="predicted"/>
<protein>
    <submittedName>
        <fullName evidence="2">Uncharacterized protein</fullName>
    </submittedName>
</protein>
<reference evidence="2 3" key="1">
    <citation type="submission" date="2024-04" db="EMBL/GenBank/DDBJ databases">
        <title>whole genome sequencing of Lutimonas vermicola strain IMCC1616.</title>
        <authorList>
            <person name="Bae S.S."/>
        </authorList>
    </citation>
    <scope>NUCLEOTIDE SEQUENCE [LARGE SCALE GENOMIC DNA]</scope>
    <source>
        <strain evidence="2 3">IMCC1616</strain>
    </source>
</reference>
<dbReference type="Proteomes" id="UP001474120">
    <property type="component" value="Unassembled WGS sequence"/>
</dbReference>